<keyword evidence="2 9" id="KW-0813">Transport</keyword>
<evidence type="ECO:0000256" key="2">
    <source>
        <dbReference type="ARBA" id="ARBA00022448"/>
    </source>
</evidence>
<organism evidence="11 12">
    <name type="scientific">Neopusillimonas maritima</name>
    <dbReference type="NCBI Taxonomy" id="2026239"/>
    <lineage>
        <taxon>Bacteria</taxon>
        <taxon>Pseudomonadati</taxon>
        <taxon>Pseudomonadota</taxon>
        <taxon>Betaproteobacteria</taxon>
        <taxon>Burkholderiales</taxon>
        <taxon>Alcaligenaceae</taxon>
        <taxon>Neopusillimonas</taxon>
    </lineage>
</organism>
<dbReference type="Pfam" id="PF04290">
    <property type="entry name" value="DctQ"/>
    <property type="match status" value="1"/>
</dbReference>
<dbReference type="RefSeq" id="WP_119515305.1">
    <property type="nucleotide sequence ID" value="NZ_NQYH01000001.1"/>
</dbReference>
<evidence type="ECO:0000256" key="6">
    <source>
        <dbReference type="ARBA" id="ARBA00022989"/>
    </source>
</evidence>
<evidence type="ECO:0000256" key="9">
    <source>
        <dbReference type="RuleBase" id="RU369079"/>
    </source>
</evidence>
<dbReference type="GO" id="GO:0005886">
    <property type="term" value="C:plasma membrane"/>
    <property type="evidence" value="ECO:0007669"/>
    <property type="project" value="UniProtKB-SubCell"/>
</dbReference>
<dbReference type="InterPro" id="IPR007387">
    <property type="entry name" value="TRAP_DctQ"/>
</dbReference>
<keyword evidence="3" id="KW-1003">Cell membrane</keyword>
<evidence type="ECO:0000313" key="12">
    <source>
        <dbReference type="Proteomes" id="UP000266206"/>
    </source>
</evidence>
<comment type="subunit">
    <text evidence="9">The complex comprises the extracytoplasmic solute receptor protein and the two transmembrane proteins.</text>
</comment>
<sequence>MTTRAFGFSYFARVLGYVSALPLALIVVLTFSDVFARYVFAHPIPGASEIIQFAMAMAIFTALPLVTQAGGHITVDLFTSGVSNRRKACLQVPAELLSGVALAFIAWRLWVQAGEYAGNNTATIVLDLNMAPLAYAMSIFSAVSVVVAGVRTIEAMRAIATPTEVPQ</sequence>
<feature type="transmembrane region" description="Helical" evidence="9">
    <location>
        <begin position="50"/>
        <end position="67"/>
    </location>
</feature>
<keyword evidence="6 9" id="KW-1133">Transmembrane helix</keyword>
<name>A0A3A1YXV0_9BURK</name>
<comment type="similarity">
    <text evidence="8 9">Belongs to the TRAP transporter small permease family.</text>
</comment>
<dbReference type="PANTHER" id="PTHR35011">
    <property type="entry name" value="2,3-DIKETO-L-GULONATE TRAP TRANSPORTER SMALL PERMEASE PROTEIN YIAM"/>
    <property type="match status" value="1"/>
</dbReference>
<evidence type="ECO:0000256" key="8">
    <source>
        <dbReference type="ARBA" id="ARBA00038436"/>
    </source>
</evidence>
<gene>
    <name evidence="11" type="ORF">CJP73_01460</name>
</gene>
<evidence type="ECO:0000259" key="10">
    <source>
        <dbReference type="Pfam" id="PF04290"/>
    </source>
</evidence>
<dbReference type="GO" id="GO:0015740">
    <property type="term" value="P:C4-dicarboxylate transport"/>
    <property type="evidence" value="ECO:0007669"/>
    <property type="project" value="TreeGrafter"/>
</dbReference>
<feature type="transmembrane region" description="Helical" evidence="9">
    <location>
        <begin position="130"/>
        <end position="150"/>
    </location>
</feature>
<feature type="transmembrane region" description="Helical" evidence="9">
    <location>
        <begin position="88"/>
        <end position="110"/>
    </location>
</feature>
<keyword evidence="5 9" id="KW-0812">Transmembrane</keyword>
<comment type="function">
    <text evidence="9">Part of the tripartite ATP-independent periplasmic (TRAP) transport system.</text>
</comment>
<dbReference type="AlphaFoldDB" id="A0A3A1YXV0"/>
<dbReference type="Proteomes" id="UP000266206">
    <property type="component" value="Unassembled WGS sequence"/>
</dbReference>
<feature type="domain" description="Tripartite ATP-independent periplasmic transporters DctQ component" evidence="10">
    <location>
        <begin position="26"/>
        <end position="157"/>
    </location>
</feature>
<proteinExistence type="inferred from homology"/>
<comment type="caution">
    <text evidence="11">The sequence shown here is derived from an EMBL/GenBank/DDBJ whole genome shotgun (WGS) entry which is preliminary data.</text>
</comment>
<protein>
    <recommendedName>
        <fullName evidence="9">TRAP transporter small permease protein</fullName>
    </recommendedName>
</protein>
<evidence type="ECO:0000313" key="11">
    <source>
        <dbReference type="EMBL" id="RIY42139.1"/>
    </source>
</evidence>
<dbReference type="PANTHER" id="PTHR35011:SF10">
    <property type="entry name" value="TRAP TRANSPORTER SMALL PERMEASE PROTEIN"/>
    <property type="match status" value="1"/>
</dbReference>
<evidence type="ECO:0000256" key="1">
    <source>
        <dbReference type="ARBA" id="ARBA00004429"/>
    </source>
</evidence>
<dbReference type="InterPro" id="IPR055348">
    <property type="entry name" value="DctQ"/>
</dbReference>
<evidence type="ECO:0000256" key="4">
    <source>
        <dbReference type="ARBA" id="ARBA00022519"/>
    </source>
</evidence>
<evidence type="ECO:0000256" key="3">
    <source>
        <dbReference type="ARBA" id="ARBA00022475"/>
    </source>
</evidence>
<evidence type="ECO:0000256" key="5">
    <source>
        <dbReference type="ARBA" id="ARBA00022692"/>
    </source>
</evidence>
<dbReference type="EMBL" id="NQYH01000001">
    <property type="protein sequence ID" value="RIY42139.1"/>
    <property type="molecule type" value="Genomic_DNA"/>
</dbReference>
<dbReference type="GO" id="GO:0022857">
    <property type="term" value="F:transmembrane transporter activity"/>
    <property type="evidence" value="ECO:0007669"/>
    <property type="project" value="UniProtKB-UniRule"/>
</dbReference>
<accession>A0A3A1YXV0</accession>
<evidence type="ECO:0000256" key="7">
    <source>
        <dbReference type="ARBA" id="ARBA00023136"/>
    </source>
</evidence>
<feature type="transmembrane region" description="Helical" evidence="9">
    <location>
        <begin position="14"/>
        <end position="38"/>
    </location>
</feature>
<reference evidence="11 12" key="1">
    <citation type="submission" date="2017-08" db="EMBL/GenBank/DDBJ databases">
        <title>Pusillimonas indicus sp. nov., a member of the family Alcaligenaceae isolated from surface seawater.</title>
        <authorList>
            <person name="Li J."/>
        </authorList>
    </citation>
    <scope>NUCLEOTIDE SEQUENCE [LARGE SCALE GENOMIC DNA]</scope>
    <source>
        <strain evidence="11 12">L52-1-41</strain>
    </source>
</reference>
<keyword evidence="4 9" id="KW-0997">Cell inner membrane</keyword>
<keyword evidence="7 9" id="KW-0472">Membrane</keyword>
<dbReference type="OrthoDB" id="2085311at2"/>
<comment type="subcellular location">
    <subcellularLocation>
        <location evidence="1 9">Cell inner membrane</location>
        <topology evidence="1 9">Multi-pass membrane protein</topology>
    </subcellularLocation>
</comment>